<organism evidence="2">
    <name type="scientific">Schistocephalus solidus</name>
    <name type="common">Tapeworm</name>
    <dbReference type="NCBI Taxonomy" id="70667"/>
    <lineage>
        <taxon>Eukaryota</taxon>
        <taxon>Metazoa</taxon>
        <taxon>Spiralia</taxon>
        <taxon>Lophotrochozoa</taxon>
        <taxon>Platyhelminthes</taxon>
        <taxon>Cestoda</taxon>
        <taxon>Eucestoda</taxon>
        <taxon>Diphyllobothriidea</taxon>
        <taxon>Diphyllobothriidae</taxon>
        <taxon>Schistocephalus</taxon>
    </lineage>
</organism>
<evidence type="ECO:0000256" key="1">
    <source>
        <dbReference type="SAM" id="MobiDB-lite"/>
    </source>
</evidence>
<protein>
    <submittedName>
        <fullName evidence="2">Cell division protein FtsK</fullName>
    </submittedName>
</protein>
<feature type="compositionally biased region" description="Basic and acidic residues" evidence="1">
    <location>
        <begin position="99"/>
        <end position="112"/>
    </location>
</feature>
<reference evidence="2" key="1">
    <citation type="submission" date="2016-06" db="UniProtKB">
        <authorList>
            <consortium name="WormBaseParasite"/>
        </authorList>
    </citation>
    <scope>IDENTIFICATION</scope>
</reference>
<accession>A0A183S7Q8</accession>
<sequence length="163" mass="17702">LPSLVAGRPKPARKTVSTKILVSDDGERVSGPVTSEGLYDVPASFAKPVDEPPAEEVTRPQPLRIPGYLPPGTLRHLNVEAPVLQGAVKSLKTRPKTQPVEDKPASEPEWMRVRRKLTASRKISQSSLETPTEAVQEEPSTIKPPSPATTDGHKRDLPQLKPS</sequence>
<dbReference type="WBParaSite" id="SSLN_0000026901-mRNA-1">
    <property type="protein sequence ID" value="SSLN_0000026901-mRNA-1"/>
    <property type="gene ID" value="SSLN_0000026901"/>
</dbReference>
<dbReference type="AlphaFoldDB" id="A0A183S7Q8"/>
<name>A0A183S7Q8_SCHSO</name>
<feature type="region of interest" description="Disordered" evidence="1">
    <location>
        <begin position="89"/>
        <end position="163"/>
    </location>
</feature>
<proteinExistence type="predicted"/>
<feature type="compositionally biased region" description="Polar residues" evidence="1">
    <location>
        <begin position="121"/>
        <end position="130"/>
    </location>
</feature>
<feature type="region of interest" description="Disordered" evidence="1">
    <location>
        <begin position="44"/>
        <end position="69"/>
    </location>
</feature>
<evidence type="ECO:0000313" key="2">
    <source>
        <dbReference type="WBParaSite" id="SSLN_0000026901-mRNA-1"/>
    </source>
</evidence>
<feature type="compositionally biased region" description="Basic and acidic residues" evidence="1">
    <location>
        <begin position="151"/>
        <end position="163"/>
    </location>
</feature>